<dbReference type="PANTHER" id="PTHR33463:SF183">
    <property type="entry name" value="NB-ARC DOMAIN DISEASE RESISTANCE PROTEIN"/>
    <property type="match status" value="1"/>
</dbReference>
<reference evidence="5" key="1">
    <citation type="submission" date="2025-08" db="UniProtKB">
        <authorList>
            <consortium name="RefSeq"/>
        </authorList>
    </citation>
    <scope>IDENTIFICATION</scope>
</reference>
<dbReference type="GO" id="GO:0005524">
    <property type="term" value="F:ATP binding"/>
    <property type="evidence" value="ECO:0007669"/>
    <property type="project" value="UniProtKB-KW"/>
</dbReference>
<gene>
    <name evidence="5" type="primary">LOC120254423</name>
</gene>
<dbReference type="Gene3D" id="1.10.8.430">
    <property type="entry name" value="Helical domain of apoptotic protease-activating factors"/>
    <property type="match status" value="1"/>
</dbReference>
<organism evidence="4 5">
    <name type="scientific">Dioscorea cayennensis subsp. rotundata</name>
    <name type="common">White Guinea yam</name>
    <name type="synonym">Dioscorea rotundata</name>
    <dbReference type="NCBI Taxonomy" id="55577"/>
    <lineage>
        <taxon>Eukaryota</taxon>
        <taxon>Viridiplantae</taxon>
        <taxon>Streptophyta</taxon>
        <taxon>Embryophyta</taxon>
        <taxon>Tracheophyta</taxon>
        <taxon>Spermatophyta</taxon>
        <taxon>Magnoliopsida</taxon>
        <taxon>Liliopsida</taxon>
        <taxon>Dioscoreales</taxon>
        <taxon>Dioscoreaceae</taxon>
        <taxon>Dioscorea</taxon>
    </lineage>
</organism>
<dbReference type="PANTHER" id="PTHR33463">
    <property type="entry name" value="NB-ARC DOMAIN-CONTAINING PROTEIN-RELATED"/>
    <property type="match status" value="1"/>
</dbReference>
<evidence type="ECO:0000256" key="2">
    <source>
        <dbReference type="ARBA" id="ARBA00022840"/>
    </source>
</evidence>
<keyword evidence="2" id="KW-0067">ATP-binding</keyword>
<evidence type="ECO:0000256" key="1">
    <source>
        <dbReference type="ARBA" id="ARBA00022821"/>
    </source>
</evidence>
<dbReference type="Pfam" id="PF00931">
    <property type="entry name" value="NB-ARC"/>
    <property type="match status" value="1"/>
</dbReference>
<feature type="domain" description="NB-ARC" evidence="3">
    <location>
        <begin position="1"/>
        <end position="148"/>
    </location>
</feature>
<dbReference type="FunFam" id="1.10.8.430:FF:000003">
    <property type="entry name" value="Probable disease resistance protein At5g66910"/>
    <property type="match status" value="1"/>
</dbReference>
<proteinExistence type="predicted"/>
<keyword evidence="2" id="KW-0547">Nucleotide-binding</keyword>
<dbReference type="GeneID" id="120254423"/>
<name>A0AB40ATT5_DIOCR</name>
<dbReference type="InterPro" id="IPR042197">
    <property type="entry name" value="Apaf_helical"/>
</dbReference>
<dbReference type="PRINTS" id="PR00364">
    <property type="entry name" value="DISEASERSIST"/>
</dbReference>
<dbReference type="SUPFAM" id="SSF52540">
    <property type="entry name" value="P-loop containing nucleoside triphosphate hydrolases"/>
    <property type="match status" value="1"/>
</dbReference>
<dbReference type="InterPro" id="IPR050905">
    <property type="entry name" value="Plant_NBS-LRR"/>
</dbReference>
<evidence type="ECO:0000259" key="3">
    <source>
        <dbReference type="Pfam" id="PF00931"/>
    </source>
</evidence>
<keyword evidence="1" id="KW-0611">Plant defense</keyword>
<accession>A0AB40ATT5</accession>
<protein>
    <submittedName>
        <fullName evidence="5">Disease resistance protein UNI-like</fullName>
    </submittedName>
</protein>
<sequence>MGGVGKTTLLKKINHSLSDDDANMGFDHVLFIESSQNTQLEELRKEIAKQLHLSPDSAGQQDIFKALKTKNIVLLLDNIWKPVNLVGLGIINPYMDDNGSTKPYKYKVMFTTRSEDVCARMEASKRIKVECMEPDEAWALFKHNVNQAVIESDEKLKEKAWQVMEKCGGLPLALQVVGKAMSNRNTVQEWDDILSSLKISGIEGGQKSLLQILKFSYDNLPRNIQECFLCASILRWSYFKVDWLELWMGLGLVGNFDNLQQAYRTARQIFN</sequence>
<dbReference type="GO" id="GO:0006952">
    <property type="term" value="P:defense response"/>
    <property type="evidence" value="ECO:0007669"/>
    <property type="project" value="UniProtKB-KW"/>
</dbReference>
<dbReference type="InterPro" id="IPR027417">
    <property type="entry name" value="P-loop_NTPase"/>
</dbReference>
<keyword evidence="4" id="KW-1185">Reference proteome</keyword>
<dbReference type="Gene3D" id="3.40.50.300">
    <property type="entry name" value="P-loop containing nucleotide triphosphate hydrolases"/>
    <property type="match status" value="1"/>
</dbReference>
<dbReference type="AlphaFoldDB" id="A0AB40ATT5"/>
<dbReference type="Proteomes" id="UP001515500">
    <property type="component" value="Unplaced"/>
</dbReference>
<evidence type="ECO:0000313" key="4">
    <source>
        <dbReference type="Proteomes" id="UP001515500"/>
    </source>
</evidence>
<dbReference type="RefSeq" id="XP_039118472.1">
    <property type="nucleotide sequence ID" value="XM_039262538.1"/>
</dbReference>
<evidence type="ECO:0000313" key="5">
    <source>
        <dbReference type="RefSeq" id="XP_039118472.1"/>
    </source>
</evidence>
<dbReference type="GO" id="GO:0043531">
    <property type="term" value="F:ADP binding"/>
    <property type="evidence" value="ECO:0007669"/>
    <property type="project" value="InterPro"/>
</dbReference>
<dbReference type="InterPro" id="IPR002182">
    <property type="entry name" value="NB-ARC"/>
</dbReference>